<dbReference type="Gene3D" id="1.20.1270.220">
    <property type="match status" value="1"/>
</dbReference>
<evidence type="ECO:0000259" key="7">
    <source>
        <dbReference type="PROSITE" id="PS51525"/>
    </source>
</evidence>
<dbReference type="Proteomes" id="UP000179807">
    <property type="component" value="Unassembled WGS sequence"/>
</dbReference>
<dbReference type="RefSeq" id="XP_068352475.1">
    <property type="nucleotide sequence ID" value="XM_068509561.1"/>
</dbReference>
<evidence type="ECO:0000313" key="8">
    <source>
        <dbReference type="EMBL" id="OHS99338.1"/>
    </source>
</evidence>
<dbReference type="PROSITE" id="PS50014">
    <property type="entry name" value="BROMODOMAIN_2"/>
    <property type="match status" value="1"/>
</dbReference>
<evidence type="ECO:0000313" key="9">
    <source>
        <dbReference type="Proteomes" id="UP000179807"/>
    </source>
</evidence>
<keyword evidence="3" id="KW-0804">Transcription</keyword>
<dbReference type="InterPro" id="IPR001487">
    <property type="entry name" value="Bromodomain"/>
</dbReference>
<dbReference type="PRINTS" id="PR00503">
    <property type="entry name" value="BROMODOMAIN"/>
</dbReference>
<dbReference type="InterPro" id="IPR036427">
    <property type="entry name" value="Bromodomain-like_sf"/>
</dbReference>
<feature type="compositionally biased region" description="Low complexity" evidence="5">
    <location>
        <begin position="138"/>
        <end position="177"/>
    </location>
</feature>
<name>A0A1J4JJJ9_9EUKA</name>
<dbReference type="SUPFAM" id="SSF47370">
    <property type="entry name" value="Bromodomain"/>
    <property type="match status" value="1"/>
</dbReference>
<feature type="domain" description="Bromo" evidence="6">
    <location>
        <begin position="19"/>
        <end position="91"/>
    </location>
</feature>
<dbReference type="PANTHER" id="PTHR45926">
    <property type="entry name" value="OSJNBA0053K19.4 PROTEIN"/>
    <property type="match status" value="1"/>
</dbReference>
<proteinExistence type="predicted"/>
<dbReference type="InterPro" id="IPR038336">
    <property type="entry name" value="NET_sf"/>
</dbReference>
<keyword evidence="9" id="KW-1185">Reference proteome</keyword>
<dbReference type="Gene3D" id="1.20.920.10">
    <property type="entry name" value="Bromodomain-like"/>
    <property type="match status" value="1"/>
</dbReference>
<protein>
    <submittedName>
        <fullName evidence="8">Bromodomain containing protein</fullName>
    </submittedName>
</protein>
<dbReference type="Pfam" id="PF00439">
    <property type="entry name" value="Bromodomain"/>
    <property type="match status" value="1"/>
</dbReference>
<evidence type="ECO:0000256" key="2">
    <source>
        <dbReference type="ARBA" id="ARBA00023117"/>
    </source>
</evidence>
<evidence type="ECO:0000256" key="3">
    <source>
        <dbReference type="ARBA" id="ARBA00023163"/>
    </source>
</evidence>
<feature type="domain" description="NET" evidence="7">
    <location>
        <begin position="206"/>
        <end position="285"/>
    </location>
</feature>
<keyword evidence="2 4" id="KW-0103">Bromodomain</keyword>
<dbReference type="Pfam" id="PF17035">
    <property type="entry name" value="BET"/>
    <property type="match status" value="1"/>
</dbReference>
<dbReference type="CDD" id="cd04369">
    <property type="entry name" value="Bromodomain"/>
    <property type="match status" value="1"/>
</dbReference>
<feature type="compositionally biased region" description="Polar residues" evidence="5">
    <location>
        <begin position="178"/>
        <end position="204"/>
    </location>
</feature>
<dbReference type="EMBL" id="MLAK01001010">
    <property type="protein sequence ID" value="OHS99338.1"/>
    <property type="molecule type" value="Genomic_DNA"/>
</dbReference>
<evidence type="ECO:0000256" key="1">
    <source>
        <dbReference type="ARBA" id="ARBA00023015"/>
    </source>
</evidence>
<feature type="region of interest" description="Disordered" evidence="5">
    <location>
        <begin position="134"/>
        <end position="215"/>
    </location>
</feature>
<organism evidence="8 9">
    <name type="scientific">Tritrichomonas foetus</name>
    <dbReference type="NCBI Taxonomy" id="1144522"/>
    <lineage>
        <taxon>Eukaryota</taxon>
        <taxon>Metamonada</taxon>
        <taxon>Parabasalia</taxon>
        <taxon>Tritrichomonadida</taxon>
        <taxon>Tritrichomonadidae</taxon>
        <taxon>Tritrichomonas</taxon>
    </lineage>
</organism>
<evidence type="ECO:0000259" key="6">
    <source>
        <dbReference type="PROSITE" id="PS50014"/>
    </source>
</evidence>
<dbReference type="SMART" id="SM00297">
    <property type="entry name" value="BROMO"/>
    <property type="match status" value="1"/>
</dbReference>
<dbReference type="GeneID" id="94844265"/>
<evidence type="ECO:0000256" key="4">
    <source>
        <dbReference type="PROSITE-ProRule" id="PRU00035"/>
    </source>
</evidence>
<feature type="compositionally biased region" description="Low complexity" evidence="5">
    <location>
        <begin position="205"/>
        <end position="215"/>
    </location>
</feature>
<evidence type="ECO:0000256" key="5">
    <source>
        <dbReference type="SAM" id="MobiDB-lite"/>
    </source>
</evidence>
<accession>A0A1J4JJJ9</accession>
<dbReference type="PROSITE" id="PS51525">
    <property type="entry name" value="NET"/>
    <property type="match status" value="1"/>
</dbReference>
<dbReference type="OrthoDB" id="784962at2759"/>
<dbReference type="InterPro" id="IPR027353">
    <property type="entry name" value="NET_dom"/>
</dbReference>
<comment type="caution">
    <text evidence="8">The sequence shown here is derived from an EMBL/GenBank/DDBJ whole genome shotgun (WGS) entry which is preliminary data.</text>
</comment>
<sequence>MPLADFQKQRCLKVMDKIQKYHISRMFSQPVNPTTDNCPDYFSKITSPMDLGTARKKLDNNEYETVEQWKEDMELIWNNAFTYNGPKALISLLAKEIQTIFRDLTVNFSSDADADWNSQFEKLKSEINSIIKTAPKINSSSKSSSRRNTQTSQQVNSSSQKVNSKKNSNLQNSASKSTQNNSNLMTSSKSSQESVPTQQNLSQNALPTTRAAAPTMTPEEIKTLTEEVNLIEDSDQVQQIIDLVKRMEPSIEGGADDDEFVLEIEKLKDATLFELRALVSQILGR</sequence>
<reference evidence="8" key="1">
    <citation type="submission" date="2016-10" db="EMBL/GenBank/DDBJ databases">
        <authorList>
            <person name="Benchimol M."/>
            <person name="Almeida L.G."/>
            <person name="Vasconcelos A.T."/>
            <person name="Perreira-Neves A."/>
            <person name="Rosa I.A."/>
            <person name="Tasca T."/>
            <person name="Bogo M.R."/>
            <person name="de Souza W."/>
        </authorList>
    </citation>
    <scope>NUCLEOTIDE SEQUENCE [LARGE SCALE GENOMIC DNA]</scope>
    <source>
        <strain evidence="8">K</strain>
    </source>
</reference>
<dbReference type="AlphaFoldDB" id="A0A1J4JJJ9"/>
<keyword evidence="1" id="KW-0805">Transcription regulation</keyword>
<dbReference type="VEuPathDB" id="TrichDB:TRFO_34245"/>
<gene>
    <name evidence="8" type="ORF">TRFO_34245</name>
</gene>